<dbReference type="InterPro" id="IPR008928">
    <property type="entry name" value="6-hairpin_glycosidase_sf"/>
</dbReference>
<evidence type="ECO:0000259" key="8">
    <source>
        <dbReference type="Pfam" id="PF02927"/>
    </source>
</evidence>
<feature type="domain" description="Glycoside hydrolase family 9" evidence="7">
    <location>
        <begin position="125"/>
        <end position="599"/>
    </location>
</feature>
<dbReference type="GO" id="GO:0008810">
    <property type="term" value="F:cellulase activity"/>
    <property type="evidence" value="ECO:0007669"/>
    <property type="project" value="UniProtKB-EC"/>
</dbReference>
<dbReference type="EC" id="3.2.1.4" evidence="9"/>
<evidence type="ECO:0000256" key="3">
    <source>
        <dbReference type="ARBA" id="ARBA00023277"/>
    </source>
</evidence>
<gene>
    <name evidence="9" type="primary">cenC</name>
    <name evidence="9" type="ORF">OJF2_29380</name>
</gene>
<dbReference type="Gene3D" id="2.60.40.10">
    <property type="entry name" value="Immunoglobulins"/>
    <property type="match status" value="1"/>
</dbReference>
<dbReference type="KEGG" id="agv:OJF2_29380"/>
<dbReference type="GO" id="GO:0000272">
    <property type="term" value="P:polysaccharide catabolic process"/>
    <property type="evidence" value="ECO:0007669"/>
    <property type="project" value="UniProtKB-KW"/>
</dbReference>
<evidence type="ECO:0000256" key="5">
    <source>
        <dbReference type="ARBA" id="ARBA00023326"/>
    </source>
</evidence>
<keyword evidence="10" id="KW-1185">Reference proteome</keyword>
<dbReference type="EMBL" id="CP042997">
    <property type="protein sequence ID" value="QEH34399.1"/>
    <property type="molecule type" value="Genomic_DNA"/>
</dbReference>
<reference evidence="9 10" key="1">
    <citation type="submission" date="2019-08" db="EMBL/GenBank/DDBJ databases">
        <title>Deep-cultivation of Planctomycetes and their phenomic and genomic characterization uncovers novel biology.</title>
        <authorList>
            <person name="Wiegand S."/>
            <person name="Jogler M."/>
            <person name="Boedeker C."/>
            <person name="Pinto D."/>
            <person name="Vollmers J."/>
            <person name="Rivas-Marin E."/>
            <person name="Kohn T."/>
            <person name="Peeters S.H."/>
            <person name="Heuer A."/>
            <person name="Rast P."/>
            <person name="Oberbeckmann S."/>
            <person name="Bunk B."/>
            <person name="Jeske O."/>
            <person name="Meyerdierks A."/>
            <person name="Storesund J.E."/>
            <person name="Kallscheuer N."/>
            <person name="Luecker S."/>
            <person name="Lage O.M."/>
            <person name="Pohl T."/>
            <person name="Merkel B.J."/>
            <person name="Hornburger P."/>
            <person name="Mueller R.-W."/>
            <person name="Bruemmer F."/>
            <person name="Labrenz M."/>
            <person name="Spormann A.M."/>
            <person name="Op den Camp H."/>
            <person name="Overmann J."/>
            <person name="Amann R."/>
            <person name="Jetten M.S.M."/>
            <person name="Mascher T."/>
            <person name="Medema M.H."/>
            <person name="Devos D.P."/>
            <person name="Kaster A.-K."/>
            <person name="Ovreas L."/>
            <person name="Rohde M."/>
            <person name="Galperin M.Y."/>
            <person name="Jogler C."/>
        </authorList>
    </citation>
    <scope>NUCLEOTIDE SEQUENCE [LARGE SCALE GENOMIC DNA]</scope>
    <source>
        <strain evidence="9 10">OJF2</strain>
    </source>
</reference>
<sequence length="609" mass="67408" precursor="true">MPHSPGPVRPWIRVATSTAILLLCSARMPAAEVHIRANQVGYDRNGPKVALAFSDATLPASFVVLREGSDERAFEGRVAVLPGETWGRFANQAELDFSPLTAPGRYVLLVGGARSLPFAIGDGPYRELPSVLLESMRQQRCGYNPWLRAECHQLDGRTAYGPRPAGTPIDARGGWHDAADLLKYLMTSGNATAQMLLAYLEGTRRGEAEPRAPRFADVVDARGDPGGNGVPDLLDEARWGLEWMLKLHPSPDELYHQVADDRDHAGFRLPQHEIADYGWGKGGARVVYFADGRPQGLGKHRSQSTGVANLAGRYAAAMGLAYQVWKDDPLQRAFAERCLKAGREVYELGRAREGSQQGNSFSAPYRYEESTWADDMEWGAAELLRATGEARFRDEAESYSRLAASEGWMGRERAPHYGFYPFMNLGHYRLSDQVDARLRVVLAGYYRQGIERCVAAGLGNPYRVGVPFIWCSNNLLVALVTQCELYERMTGDGSFRGFAARNRDWLLGRNPWGFAMLTGVGSVHPRNVHLQTTRLTGRSVRGALVDGPVTERIFRTQRGVSVTEPDPLARFQDARAVYHDDIKDYVTDEPTMDGTASAILLWAIHGPSR</sequence>
<protein>
    <submittedName>
        <fullName evidence="9">Endoglucanase C</fullName>
        <ecNumber evidence="9">3.2.1.4</ecNumber>
    </submittedName>
</protein>
<dbReference type="CDD" id="cd02850">
    <property type="entry name" value="E_set_Cellulase_N"/>
    <property type="match status" value="1"/>
</dbReference>
<organism evidence="9 10">
    <name type="scientific">Aquisphaera giovannonii</name>
    <dbReference type="NCBI Taxonomy" id="406548"/>
    <lineage>
        <taxon>Bacteria</taxon>
        <taxon>Pseudomonadati</taxon>
        <taxon>Planctomycetota</taxon>
        <taxon>Planctomycetia</taxon>
        <taxon>Isosphaerales</taxon>
        <taxon>Isosphaeraceae</taxon>
        <taxon>Aquisphaera</taxon>
    </lineage>
</organism>
<dbReference type="Proteomes" id="UP000324233">
    <property type="component" value="Chromosome"/>
</dbReference>
<feature type="domain" description="Cellulase Ig-like" evidence="8">
    <location>
        <begin position="33"/>
        <end position="114"/>
    </location>
</feature>
<name>A0A5B9W2A7_9BACT</name>
<dbReference type="RefSeq" id="WP_210420524.1">
    <property type="nucleotide sequence ID" value="NZ_CP042997.1"/>
</dbReference>
<keyword evidence="2 9" id="KW-0378">Hydrolase</keyword>
<dbReference type="InterPro" id="IPR014756">
    <property type="entry name" value="Ig_E-set"/>
</dbReference>
<evidence type="ECO:0000256" key="2">
    <source>
        <dbReference type="ARBA" id="ARBA00022801"/>
    </source>
</evidence>
<dbReference type="Gene3D" id="1.50.10.10">
    <property type="match status" value="1"/>
</dbReference>
<dbReference type="SUPFAM" id="SSF81296">
    <property type="entry name" value="E set domains"/>
    <property type="match status" value="1"/>
</dbReference>
<comment type="similarity">
    <text evidence="1">Belongs to the glycosyl hydrolase 9 (cellulase E) family.</text>
</comment>
<keyword evidence="5" id="KW-0624">Polysaccharide degradation</keyword>
<dbReference type="InterPro" id="IPR004197">
    <property type="entry name" value="Cellulase_Ig-like"/>
</dbReference>
<dbReference type="PANTHER" id="PTHR22298">
    <property type="entry name" value="ENDO-1,4-BETA-GLUCANASE"/>
    <property type="match status" value="1"/>
</dbReference>
<dbReference type="Pfam" id="PF00759">
    <property type="entry name" value="Glyco_hydro_9"/>
    <property type="match status" value="1"/>
</dbReference>
<feature type="signal peptide" evidence="6">
    <location>
        <begin position="1"/>
        <end position="30"/>
    </location>
</feature>
<dbReference type="InterPro" id="IPR001701">
    <property type="entry name" value="Glyco_hydro_9"/>
</dbReference>
<evidence type="ECO:0000313" key="9">
    <source>
        <dbReference type="EMBL" id="QEH34399.1"/>
    </source>
</evidence>
<keyword evidence="6" id="KW-0732">Signal</keyword>
<dbReference type="SUPFAM" id="SSF48208">
    <property type="entry name" value="Six-hairpin glycosidases"/>
    <property type="match status" value="1"/>
</dbReference>
<dbReference type="AlphaFoldDB" id="A0A5B9W2A7"/>
<proteinExistence type="inferred from homology"/>
<evidence type="ECO:0000256" key="1">
    <source>
        <dbReference type="ARBA" id="ARBA00007072"/>
    </source>
</evidence>
<dbReference type="InterPro" id="IPR013783">
    <property type="entry name" value="Ig-like_fold"/>
</dbReference>
<accession>A0A5B9W2A7</accession>
<evidence type="ECO:0000256" key="4">
    <source>
        <dbReference type="ARBA" id="ARBA00023295"/>
    </source>
</evidence>
<evidence type="ECO:0000256" key="6">
    <source>
        <dbReference type="SAM" id="SignalP"/>
    </source>
</evidence>
<keyword evidence="4 9" id="KW-0326">Glycosidase</keyword>
<keyword evidence="3" id="KW-0119">Carbohydrate metabolism</keyword>
<evidence type="ECO:0000313" key="10">
    <source>
        <dbReference type="Proteomes" id="UP000324233"/>
    </source>
</evidence>
<feature type="chain" id="PRO_5022939502" evidence="6">
    <location>
        <begin position="31"/>
        <end position="609"/>
    </location>
</feature>
<dbReference type="InterPro" id="IPR012341">
    <property type="entry name" value="6hp_glycosidase-like_sf"/>
</dbReference>
<dbReference type="Pfam" id="PF02927">
    <property type="entry name" value="CelD_N"/>
    <property type="match status" value="1"/>
</dbReference>
<evidence type="ECO:0000259" key="7">
    <source>
        <dbReference type="Pfam" id="PF00759"/>
    </source>
</evidence>